<protein>
    <submittedName>
        <fullName evidence="1">Uncharacterized protein</fullName>
    </submittedName>
</protein>
<gene>
    <name evidence="1" type="ORF">FF38_01250</name>
</gene>
<proteinExistence type="predicted"/>
<dbReference type="Proteomes" id="UP000037069">
    <property type="component" value="Unassembled WGS sequence"/>
</dbReference>
<accession>A0A0L0CHA5</accession>
<dbReference type="AlphaFoldDB" id="A0A0L0CHA5"/>
<comment type="caution">
    <text evidence="1">The sequence shown here is derived from an EMBL/GenBank/DDBJ whole genome shotgun (WGS) entry which is preliminary data.</text>
</comment>
<dbReference type="EMBL" id="JRES01000406">
    <property type="protein sequence ID" value="KNC31630.1"/>
    <property type="molecule type" value="Genomic_DNA"/>
</dbReference>
<keyword evidence="2" id="KW-1185">Reference proteome</keyword>
<feature type="non-terminal residue" evidence="1">
    <location>
        <position position="1"/>
    </location>
</feature>
<organism evidence="1 2">
    <name type="scientific">Lucilia cuprina</name>
    <name type="common">Green bottle fly</name>
    <name type="synonym">Australian sheep blowfly</name>
    <dbReference type="NCBI Taxonomy" id="7375"/>
    <lineage>
        <taxon>Eukaryota</taxon>
        <taxon>Metazoa</taxon>
        <taxon>Ecdysozoa</taxon>
        <taxon>Arthropoda</taxon>
        <taxon>Hexapoda</taxon>
        <taxon>Insecta</taxon>
        <taxon>Pterygota</taxon>
        <taxon>Neoptera</taxon>
        <taxon>Endopterygota</taxon>
        <taxon>Diptera</taxon>
        <taxon>Brachycera</taxon>
        <taxon>Muscomorpha</taxon>
        <taxon>Oestroidea</taxon>
        <taxon>Calliphoridae</taxon>
        <taxon>Luciliinae</taxon>
        <taxon>Lucilia</taxon>
    </lineage>
</organism>
<reference evidence="1 2" key="1">
    <citation type="journal article" date="2015" name="Nat. Commun.">
        <title>Lucilia cuprina genome unlocks parasitic fly biology to underpin future interventions.</title>
        <authorList>
            <person name="Anstead C.A."/>
            <person name="Korhonen P.K."/>
            <person name="Young N.D."/>
            <person name="Hall R.S."/>
            <person name="Jex A.R."/>
            <person name="Murali S.C."/>
            <person name="Hughes D.S."/>
            <person name="Lee S.F."/>
            <person name="Perry T."/>
            <person name="Stroehlein A.J."/>
            <person name="Ansell B.R."/>
            <person name="Breugelmans B."/>
            <person name="Hofmann A."/>
            <person name="Qu J."/>
            <person name="Dugan S."/>
            <person name="Lee S.L."/>
            <person name="Chao H."/>
            <person name="Dinh H."/>
            <person name="Han Y."/>
            <person name="Doddapaneni H.V."/>
            <person name="Worley K.C."/>
            <person name="Muzny D.M."/>
            <person name="Ioannidis P."/>
            <person name="Waterhouse R.M."/>
            <person name="Zdobnov E.M."/>
            <person name="James P.J."/>
            <person name="Bagnall N.H."/>
            <person name="Kotze A.C."/>
            <person name="Gibbs R.A."/>
            <person name="Richards S."/>
            <person name="Batterham P."/>
            <person name="Gasser R.B."/>
        </authorList>
    </citation>
    <scope>NUCLEOTIDE SEQUENCE [LARGE SCALE GENOMIC DNA]</scope>
    <source>
        <strain evidence="1 2">LS</strain>
        <tissue evidence="1">Full body</tissue>
    </source>
</reference>
<name>A0A0L0CHA5_LUCCU</name>
<evidence type="ECO:0000313" key="2">
    <source>
        <dbReference type="Proteomes" id="UP000037069"/>
    </source>
</evidence>
<evidence type="ECO:0000313" key="1">
    <source>
        <dbReference type="EMBL" id="KNC31630.1"/>
    </source>
</evidence>
<sequence length="97" mass="11154">LPVTSVLWVKFCWKKLLYFSNELTEIIMICRPQRSKTPESGLTLYSHATLKLEGNLKDAIDMNLAGNRRALNKNLEAFVRLSTAFCNCDQEVIYEKV</sequence>